<proteinExistence type="predicted"/>
<evidence type="ECO:0000259" key="2">
    <source>
        <dbReference type="PROSITE" id="PS50097"/>
    </source>
</evidence>
<dbReference type="PROSITE" id="PS50097">
    <property type="entry name" value="BTB"/>
    <property type="match status" value="1"/>
</dbReference>
<sequence length="318" mass="35969">MSELHTSPAKRQRTEDASTTRSDVWYKDGSVVLQAQKTQFRVHLSVLCQHSSVFGEMQSLPQPPDQPCVDGCPIIELPDDAADVEHLLRVLYNMKIMFQPVLPFAVVAAVIRVGRKYDFRDLLDLAVERVTFENPTTLDEFDAQRPTRIEPYPGIAFDILALARENHILSALPVAYYRAAVNGLNALLDGLLRKDGTLAVPAPVDLHRCLRGRESLINLQMQAGYTWGWLQPQEWHDIEPCCHAPQLCASGRAEQLRDYLETTELRALSTVTPGSPAFLCGRCRPYSDEMLDVGRRNTWDELPEHFGLPYWDELTNDL</sequence>
<dbReference type="InterPro" id="IPR000210">
    <property type="entry name" value="BTB/POZ_dom"/>
</dbReference>
<keyword evidence="4" id="KW-1185">Reference proteome</keyword>
<dbReference type="EMBL" id="JACAZI010000066">
    <property type="protein sequence ID" value="KAF7324321.1"/>
    <property type="molecule type" value="Genomic_DNA"/>
</dbReference>
<dbReference type="Gene3D" id="3.30.710.10">
    <property type="entry name" value="Potassium Channel Kv1.1, Chain A"/>
    <property type="match status" value="1"/>
</dbReference>
<name>A0A8H6TW03_9AGAR</name>
<dbReference type="CDD" id="cd18186">
    <property type="entry name" value="BTB_POZ_ZBTB_KLHL-like"/>
    <property type="match status" value="1"/>
</dbReference>
<comment type="caution">
    <text evidence="3">The sequence shown here is derived from an EMBL/GenBank/DDBJ whole genome shotgun (WGS) entry which is preliminary data.</text>
</comment>
<evidence type="ECO:0000256" key="1">
    <source>
        <dbReference type="SAM" id="MobiDB-lite"/>
    </source>
</evidence>
<gene>
    <name evidence="3" type="ORF">MVEN_02648800</name>
</gene>
<dbReference type="Proteomes" id="UP000620124">
    <property type="component" value="Unassembled WGS sequence"/>
</dbReference>
<feature type="domain" description="BTB" evidence="2">
    <location>
        <begin position="29"/>
        <end position="100"/>
    </location>
</feature>
<dbReference type="Pfam" id="PF00651">
    <property type="entry name" value="BTB"/>
    <property type="match status" value="1"/>
</dbReference>
<dbReference type="InterPro" id="IPR011333">
    <property type="entry name" value="SKP1/BTB/POZ_sf"/>
</dbReference>
<feature type="region of interest" description="Disordered" evidence="1">
    <location>
        <begin position="1"/>
        <end position="20"/>
    </location>
</feature>
<dbReference type="SUPFAM" id="SSF54695">
    <property type="entry name" value="POZ domain"/>
    <property type="match status" value="1"/>
</dbReference>
<accession>A0A8H6TW03</accession>
<evidence type="ECO:0000313" key="4">
    <source>
        <dbReference type="Proteomes" id="UP000620124"/>
    </source>
</evidence>
<protein>
    <submittedName>
        <fullName evidence="3">BTB domain-containing protein</fullName>
    </submittedName>
</protein>
<reference evidence="3" key="1">
    <citation type="submission" date="2020-05" db="EMBL/GenBank/DDBJ databases">
        <title>Mycena genomes resolve the evolution of fungal bioluminescence.</title>
        <authorList>
            <person name="Tsai I.J."/>
        </authorList>
    </citation>
    <scope>NUCLEOTIDE SEQUENCE</scope>
    <source>
        <strain evidence="3">CCC161011</strain>
    </source>
</reference>
<dbReference type="AlphaFoldDB" id="A0A8H6TW03"/>
<dbReference type="SMART" id="SM00225">
    <property type="entry name" value="BTB"/>
    <property type="match status" value="1"/>
</dbReference>
<organism evidence="3 4">
    <name type="scientific">Mycena venus</name>
    <dbReference type="NCBI Taxonomy" id="2733690"/>
    <lineage>
        <taxon>Eukaryota</taxon>
        <taxon>Fungi</taxon>
        <taxon>Dikarya</taxon>
        <taxon>Basidiomycota</taxon>
        <taxon>Agaricomycotina</taxon>
        <taxon>Agaricomycetes</taxon>
        <taxon>Agaricomycetidae</taxon>
        <taxon>Agaricales</taxon>
        <taxon>Marasmiineae</taxon>
        <taxon>Mycenaceae</taxon>
        <taxon>Mycena</taxon>
    </lineage>
</organism>
<dbReference type="OrthoDB" id="3217871at2759"/>
<evidence type="ECO:0000313" key="3">
    <source>
        <dbReference type="EMBL" id="KAF7324321.1"/>
    </source>
</evidence>